<dbReference type="Pfam" id="PF00106">
    <property type="entry name" value="adh_short"/>
    <property type="match status" value="1"/>
</dbReference>
<comment type="catalytic activity">
    <reaction evidence="15">
        <text>resolvin D2 + NAD(+) = 7-oxoresolvin D2 + NADH + H(+)</text>
        <dbReference type="Rhea" id="RHEA:53584"/>
        <dbReference type="ChEBI" id="CHEBI:15378"/>
        <dbReference type="ChEBI" id="CHEBI:57540"/>
        <dbReference type="ChEBI" id="CHEBI:57945"/>
        <dbReference type="ChEBI" id="CHEBI:133367"/>
        <dbReference type="ChEBI" id="CHEBI:137497"/>
    </reaction>
    <physiologicalReaction direction="left-to-right" evidence="15">
        <dbReference type="Rhea" id="RHEA:53585"/>
    </physiologicalReaction>
</comment>
<evidence type="ECO:0000256" key="15">
    <source>
        <dbReference type="ARBA" id="ARBA00048393"/>
    </source>
</evidence>
<dbReference type="InterPro" id="IPR036291">
    <property type="entry name" value="NAD(P)-bd_dom_sf"/>
</dbReference>
<comment type="catalytic activity">
    <reaction evidence="18">
        <text>prostaglandin E2 + NAD(+) = 15-oxoprostaglandin E2 + NADH + H(+)</text>
        <dbReference type="Rhea" id="RHEA:11876"/>
        <dbReference type="ChEBI" id="CHEBI:15378"/>
        <dbReference type="ChEBI" id="CHEBI:57400"/>
        <dbReference type="ChEBI" id="CHEBI:57540"/>
        <dbReference type="ChEBI" id="CHEBI:57945"/>
        <dbReference type="ChEBI" id="CHEBI:606564"/>
        <dbReference type="EC" id="1.1.1.141"/>
    </reaction>
    <physiologicalReaction direction="left-to-right" evidence="18">
        <dbReference type="Rhea" id="RHEA:11877"/>
    </physiologicalReaction>
</comment>
<comment type="catalytic activity">
    <reaction evidence="13">
        <text>(11R)-hydroxy-(5Z,8Z,12E,14Z)-eicosatetraenoate + NAD(+) = 11-oxo-(5Z,8Z,12E,14Z)-eicosatetraenoate + NADH + H(+)</text>
        <dbReference type="Rhea" id="RHEA:48640"/>
        <dbReference type="ChEBI" id="CHEBI:15378"/>
        <dbReference type="ChEBI" id="CHEBI:57540"/>
        <dbReference type="ChEBI" id="CHEBI:57945"/>
        <dbReference type="ChEBI" id="CHEBI:78836"/>
        <dbReference type="ChEBI" id="CHEBI:90697"/>
    </reaction>
    <physiologicalReaction direction="left-to-right" evidence="13">
        <dbReference type="Rhea" id="RHEA:48641"/>
    </physiologicalReaction>
</comment>
<comment type="catalytic activity">
    <reaction evidence="14">
        <text>resolvin D1 + NAD(+) = 17-oxoresolvin D1 + NADH + H(+)</text>
        <dbReference type="Rhea" id="RHEA:50128"/>
        <dbReference type="ChEBI" id="CHEBI:15378"/>
        <dbReference type="ChEBI" id="CHEBI:57540"/>
        <dbReference type="ChEBI" id="CHEBI:57945"/>
        <dbReference type="ChEBI" id="CHEBI:132079"/>
        <dbReference type="ChEBI" id="CHEBI:132081"/>
    </reaction>
    <physiologicalReaction direction="left-to-right" evidence="14">
        <dbReference type="Rhea" id="RHEA:50129"/>
    </physiologicalReaction>
</comment>
<organism evidence="23 24">
    <name type="scientific">Elysia marginata</name>
    <dbReference type="NCBI Taxonomy" id="1093978"/>
    <lineage>
        <taxon>Eukaryota</taxon>
        <taxon>Metazoa</taxon>
        <taxon>Spiralia</taxon>
        <taxon>Lophotrochozoa</taxon>
        <taxon>Mollusca</taxon>
        <taxon>Gastropoda</taxon>
        <taxon>Heterobranchia</taxon>
        <taxon>Euthyneura</taxon>
        <taxon>Panpulmonata</taxon>
        <taxon>Sacoglossa</taxon>
        <taxon>Placobranchoidea</taxon>
        <taxon>Plakobranchidae</taxon>
        <taxon>Elysia</taxon>
    </lineage>
</organism>
<evidence type="ECO:0000256" key="6">
    <source>
        <dbReference type="ARBA" id="ARBA00041812"/>
    </source>
</evidence>
<comment type="catalytic activity">
    <reaction evidence="20">
        <text>(15S)-hydroxy-(5Z,8Z,11Z,13E)-eicosatetraenoate + NAD(+) = 15-oxo-(5Z,8Z,11Z,13E)-eicosatetraenoate + NADH + H(+)</text>
        <dbReference type="Rhea" id="RHEA:23260"/>
        <dbReference type="ChEBI" id="CHEBI:15378"/>
        <dbReference type="ChEBI" id="CHEBI:57409"/>
        <dbReference type="ChEBI" id="CHEBI:57410"/>
        <dbReference type="ChEBI" id="CHEBI:57540"/>
        <dbReference type="ChEBI" id="CHEBI:57945"/>
        <dbReference type="EC" id="1.1.1.232"/>
    </reaction>
    <physiologicalReaction direction="left-to-right" evidence="20">
        <dbReference type="Rhea" id="RHEA:23261"/>
    </physiologicalReaction>
</comment>
<evidence type="ECO:0000256" key="18">
    <source>
        <dbReference type="ARBA" id="ARBA00048739"/>
    </source>
</evidence>
<dbReference type="AlphaFoldDB" id="A0AAV4H8T0"/>
<evidence type="ECO:0000256" key="7">
    <source>
        <dbReference type="ARBA" id="ARBA00042026"/>
    </source>
</evidence>
<comment type="catalytic activity">
    <reaction evidence="21">
        <text>resolvin E1 + NAD(+) = 18-oxo-resolvin E1 + NADH + H(+)</text>
        <dbReference type="Rhea" id="RHEA:49244"/>
        <dbReference type="ChEBI" id="CHEBI:15378"/>
        <dbReference type="ChEBI" id="CHEBI:57540"/>
        <dbReference type="ChEBI" id="CHEBI:57945"/>
        <dbReference type="ChEBI" id="CHEBI:91000"/>
        <dbReference type="ChEBI" id="CHEBI:91001"/>
    </reaction>
    <physiologicalReaction direction="left-to-right" evidence="21">
        <dbReference type="Rhea" id="RHEA:49245"/>
    </physiologicalReaction>
</comment>
<evidence type="ECO:0000256" key="10">
    <source>
        <dbReference type="ARBA" id="ARBA00047672"/>
    </source>
</evidence>
<evidence type="ECO:0000256" key="13">
    <source>
        <dbReference type="ARBA" id="ARBA00048144"/>
    </source>
</evidence>
<dbReference type="EC" id="1.1.1.232" evidence="4"/>
<evidence type="ECO:0000256" key="17">
    <source>
        <dbReference type="ARBA" id="ARBA00048611"/>
    </source>
</evidence>
<dbReference type="InterPro" id="IPR002347">
    <property type="entry name" value="SDR_fam"/>
</dbReference>
<comment type="catalytic activity">
    <reaction evidence="9">
        <text>prostaglandin E1 + NAD(+) = 15-oxoprostaglandin E1 + NADH + H(+)</text>
        <dbReference type="Rhea" id="RHEA:16477"/>
        <dbReference type="ChEBI" id="CHEBI:15378"/>
        <dbReference type="ChEBI" id="CHEBI:57397"/>
        <dbReference type="ChEBI" id="CHEBI:57401"/>
        <dbReference type="ChEBI" id="CHEBI:57540"/>
        <dbReference type="ChEBI" id="CHEBI:57945"/>
    </reaction>
    <physiologicalReaction direction="left-to-right" evidence="9">
        <dbReference type="Rhea" id="RHEA:16478"/>
    </physiologicalReaction>
</comment>
<keyword evidence="2" id="KW-0560">Oxidoreductase</keyword>
<dbReference type="PANTHER" id="PTHR44229">
    <property type="entry name" value="15-HYDROXYPROSTAGLANDIN DEHYDROGENASE [NAD(+)]"/>
    <property type="match status" value="1"/>
</dbReference>
<accession>A0AAV4H8T0</accession>
<evidence type="ECO:0000256" key="14">
    <source>
        <dbReference type="ARBA" id="ARBA00048170"/>
    </source>
</evidence>
<comment type="catalytic activity">
    <reaction evidence="12">
        <text>15-oxo-(5S,6R)-dihydroxy-(7E,9E,11Z)-eicosatrienoate + NADH + H(+) = (5S,6R,15S)-trihydroxy-(7E,9E,11Z)-eicosatrienoate + NAD(+)</text>
        <dbReference type="Rhea" id="RHEA:41596"/>
        <dbReference type="ChEBI" id="CHEBI:15378"/>
        <dbReference type="ChEBI" id="CHEBI:57540"/>
        <dbReference type="ChEBI" id="CHEBI:57945"/>
        <dbReference type="ChEBI" id="CHEBI:78325"/>
        <dbReference type="ChEBI" id="CHEBI:78329"/>
    </reaction>
    <physiologicalReaction direction="left-to-right" evidence="12">
        <dbReference type="Rhea" id="RHEA:41597"/>
    </physiologicalReaction>
</comment>
<comment type="catalytic activity">
    <reaction evidence="11">
        <text>14-hydroxy-(4Z,7Z,10Z,12E,16Z,19Z)-docosahexaenoate + NAD(+) = 14-oxo-(4Z,7Z,10Z,12E,16Z,19Z)-docosahexaenoate + NADH + H(+)</text>
        <dbReference type="Rhea" id="RHEA:48952"/>
        <dbReference type="ChEBI" id="CHEBI:15378"/>
        <dbReference type="ChEBI" id="CHEBI:57540"/>
        <dbReference type="ChEBI" id="CHEBI:57945"/>
        <dbReference type="ChEBI" id="CHEBI:90866"/>
        <dbReference type="ChEBI" id="CHEBI:90867"/>
    </reaction>
    <physiologicalReaction direction="left-to-right" evidence="11">
        <dbReference type="Rhea" id="RHEA:48953"/>
    </physiologicalReaction>
</comment>
<evidence type="ECO:0000256" key="1">
    <source>
        <dbReference type="ARBA" id="ARBA00006484"/>
    </source>
</evidence>
<sequence>MPKYEIENKVFFITGGAQGFGKEIAKGVLSKGAKVFFVDILREKGNETLRELAHQFSSSHVAFTAADIVNTEAFEYAFTEAIRVFGQVDVLLNNAAIADETNMSRMIETNFTAVIHGSQVASNYMRKDKGGKGGRIIAMSSIAGLGYYYQLPVYNAAKHGIRVYSKASSQNPSNKDRGLEFACFHPDASNIGIFPTIDNGQRGIRDAAEILESYRDNFVPIEDVVEAFIELASLEHMNGADLFVGKNKRTYMEVEGREVGDKYPAES</sequence>
<comment type="catalytic activity">
    <reaction evidence="10">
        <text>resolvin D1 + NAD(+) = 8-oxoresolvin D1 + NADH + H(+)</text>
        <dbReference type="Rhea" id="RHEA:50124"/>
        <dbReference type="ChEBI" id="CHEBI:15378"/>
        <dbReference type="ChEBI" id="CHEBI:57540"/>
        <dbReference type="ChEBI" id="CHEBI:57945"/>
        <dbReference type="ChEBI" id="CHEBI:132079"/>
        <dbReference type="ChEBI" id="CHEBI:132080"/>
    </reaction>
    <physiologicalReaction direction="left-to-right" evidence="10">
        <dbReference type="Rhea" id="RHEA:50125"/>
    </physiologicalReaction>
</comment>
<dbReference type="SUPFAM" id="SSF51735">
    <property type="entry name" value="NAD(P)-binding Rossmann-fold domains"/>
    <property type="match status" value="1"/>
</dbReference>
<dbReference type="PANTHER" id="PTHR44229:SF4">
    <property type="entry name" value="15-HYDROXYPROSTAGLANDIN DEHYDROGENASE [NAD(+)]"/>
    <property type="match status" value="1"/>
</dbReference>
<evidence type="ECO:0000256" key="19">
    <source>
        <dbReference type="ARBA" id="ARBA00048921"/>
    </source>
</evidence>
<evidence type="ECO:0000313" key="24">
    <source>
        <dbReference type="Proteomes" id="UP000762676"/>
    </source>
</evidence>
<proteinExistence type="inferred from homology"/>
<dbReference type="EMBL" id="BMAT01012519">
    <property type="protein sequence ID" value="GFR93857.1"/>
    <property type="molecule type" value="Genomic_DNA"/>
</dbReference>
<dbReference type="PRINTS" id="PR00081">
    <property type="entry name" value="GDHRDH"/>
</dbReference>
<dbReference type="GO" id="GO:0005737">
    <property type="term" value="C:cytoplasm"/>
    <property type="evidence" value="ECO:0007669"/>
    <property type="project" value="TreeGrafter"/>
</dbReference>
<comment type="caution">
    <text evidence="23">The sequence shown here is derived from an EMBL/GenBank/DDBJ whole genome shotgun (WGS) entry which is preliminary data.</text>
</comment>
<reference evidence="23 24" key="1">
    <citation type="journal article" date="2021" name="Elife">
        <title>Chloroplast acquisition without the gene transfer in kleptoplastic sea slugs, Plakobranchus ocellatus.</title>
        <authorList>
            <person name="Maeda T."/>
            <person name="Takahashi S."/>
            <person name="Yoshida T."/>
            <person name="Shimamura S."/>
            <person name="Takaki Y."/>
            <person name="Nagai Y."/>
            <person name="Toyoda A."/>
            <person name="Suzuki Y."/>
            <person name="Arimoto A."/>
            <person name="Ishii H."/>
            <person name="Satoh N."/>
            <person name="Nishiyama T."/>
            <person name="Hasebe M."/>
            <person name="Maruyama T."/>
            <person name="Minagawa J."/>
            <person name="Obokata J."/>
            <person name="Shigenobu S."/>
        </authorList>
    </citation>
    <scope>NUCLEOTIDE SEQUENCE [LARGE SCALE GENOMIC DNA]</scope>
</reference>
<evidence type="ECO:0000313" key="23">
    <source>
        <dbReference type="EMBL" id="GFR93857.1"/>
    </source>
</evidence>
<evidence type="ECO:0000256" key="21">
    <source>
        <dbReference type="ARBA" id="ARBA00049188"/>
    </source>
</evidence>
<evidence type="ECO:0000256" key="4">
    <source>
        <dbReference type="ARBA" id="ARBA00039060"/>
    </source>
</evidence>
<dbReference type="GO" id="GO:0016404">
    <property type="term" value="F:15-hydroxyprostaglandin dehydrogenase (NAD+) activity"/>
    <property type="evidence" value="ECO:0007669"/>
    <property type="project" value="UniProtKB-EC"/>
</dbReference>
<evidence type="ECO:0000256" key="2">
    <source>
        <dbReference type="ARBA" id="ARBA00023002"/>
    </source>
</evidence>
<comment type="similarity">
    <text evidence="1 22">Belongs to the short-chain dehydrogenases/reductases (SDR) family.</text>
</comment>
<comment type="catalytic activity">
    <reaction evidence="17">
        <text>prostaglandin A1 + NAD(+) = 15-oxo-prostaglandin A1 + NADH + H(+)</text>
        <dbReference type="Rhea" id="RHEA:41263"/>
        <dbReference type="ChEBI" id="CHEBI:15378"/>
        <dbReference type="ChEBI" id="CHEBI:57398"/>
        <dbReference type="ChEBI" id="CHEBI:57540"/>
        <dbReference type="ChEBI" id="CHEBI:57945"/>
        <dbReference type="ChEBI" id="CHEBI:85072"/>
    </reaction>
    <physiologicalReaction direction="left-to-right" evidence="17">
        <dbReference type="Rhea" id="RHEA:41264"/>
    </physiologicalReaction>
</comment>
<comment type="function">
    <text evidence="8">Catalyzes the NAD-dependent dehydrogenation (oxidation) of a broad array of hydroxylated polyunsaturated fatty acids (mainly eicosanoids and docosanoids, including prostaglandins, lipoxins and resolvins), yielding their corresponding keto (oxo) metabolites. Decreases the levels of the pro-proliferative prostaglandins such as prostaglandin E2 (whose activity is increased in cancer because of an increase in the expression of cyclooxygenase 2) and generates oxo-fatty acid products that can profoundly influence cell function by abrogating pro-inflammatory cytokine expression. Converts resolvins E1, D1 and D2 to their oxo products, which represents a mode of resolvin inactivation. Resolvin E1 plays important roles during the resolution phase of acute inflammation, while resolvins D1 and D2 have a unique role in obesity-induced adipose inflammation.</text>
</comment>
<protein>
    <recommendedName>
        <fullName evidence="5">15-hydroxyprostaglandin dehydrogenase [NAD(+)]</fullName>
        <ecNumber evidence="3">1.1.1.141</ecNumber>
        <ecNumber evidence="4">1.1.1.232</ecNumber>
    </recommendedName>
    <alternativeName>
        <fullName evidence="7">Eicosanoid/docosanoid dehydrogenase [NAD(+)]</fullName>
    </alternativeName>
    <alternativeName>
        <fullName evidence="6">Prostaglandin dehydrogenase 1</fullName>
    </alternativeName>
</protein>
<evidence type="ECO:0000256" key="20">
    <source>
        <dbReference type="ARBA" id="ARBA00049151"/>
    </source>
</evidence>
<evidence type="ECO:0000256" key="11">
    <source>
        <dbReference type="ARBA" id="ARBA00048008"/>
    </source>
</evidence>
<evidence type="ECO:0000256" key="3">
    <source>
        <dbReference type="ARBA" id="ARBA00038968"/>
    </source>
</evidence>
<dbReference type="Gene3D" id="3.40.50.720">
    <property type="entry name" value="NAD(P)-binding Rossmann-like Domain"/>
    <property type="match status" value="1"/>
</dbReference>
<dbReference type="Proteomes" id="UP000762676">
    <property type="component" value="Unassembled WGS sequence"/>
</dbReference>
<dbReference type="GO" id="GO:0047034">
    <property type="term" value="F:15-hydroxyicosatetraenoate dehydrogenase activity"/>
    <property type="evidence" value="ECO:0007669"/>
    <property type="project" value="UniProtKB-EC"/>
</dbReference>
<dbReference type="PRINTS" id="PR00080">
    <property type="entry name" value="SDRFAMILY"/>
</dbReference>
<name>A0AAV4H8T0_9GAST</name>
<evidence type="ECO:0000256" key="5">
    <source>
        <dbReference type="ARBA" id="ARBA00040276"/>
    </source>
</evidence>
<evidence type="ECO:0000256" key="22">
    <source>
        <dbReference type="RuleBase" id="RU000363"/>
    </source>
</evidence>
<comment type="catalytic activity">
    <reaction evidence="16">
        <text>lipoxin A4 + NAD(+) = 15-oxo-(5S,6R)-dihydroxy-(7E,9E,11Z,13E)-eicosatetraenoate + NADH + H(+)</text>
        <dbReference type="Rhea" id="RHEA:41572"/>
        <dbReference type="ChEBI" id="CHEBI:15378"/>
        <dbReference type="ChEBI" id="CHEBI:57540"/>
        <dbReference type="ChEBI" id="CHEBI:57945"/>
        <dbReference type="ChEBI" id="CHEBI:67026"/>
        <dbReference type="ChEBI" id="CHEBI:78311"/>
    </reaction>
    <physiologicalReaction direction="left-to-right" evidence="16">
        <dbReference type="Rhea" id="RHEA:41573"/>
    </physiologicalReaction>
</comment>
<evidence type="ECO:0000256" key="8">
    <source>
        <dbReference type="ARBA" id="ARBA00045705"/>
    </source>
</evidence>
<evidence type="ECO:0000256" key="16">
    <source>
        <dbReference type="ARBA" id="ARBA00048535"/>
    </source>
</evidence>
<comment type="catalytic activity">
    <reaction evidence="19">
        <text>resolvin D2 + NAD(+) = 16-oxoresolvin D2 + NADH + H(+)</text>
        <dbReference type="Rhea" id="RHEA:53588"/>
        <dbReference type="ChEBI" id="CHEBI:15378"/>
        <dbReference type="ChEBI" id="CHEBI:57540"/>
        <dbReference type="ChEBI" id="CHEBI:57945"/>
        <dbReference type="ChEBI" id="CHEBI:133367"/>
        <dbReference type="ChEBI" id="CHEBI:137498"/>
    </reaction>
    <physiologicalReaction direction="left-to-right" evidence="19">
        <dbReference type="Rhea" id="RHEA:53589"/>
    </physiologicalReaction>
</comment>
<evidence type="ECO:0000256" key="12">
    <source>
        <dbReference type="ARBA" id="ARBA00048140"/>
    </source>
</evidence>
<keyword evidence="24" id="KW-1185">Reference proteome</keyword>
<evidence type="ECO:0000256" key="9">
    <source>
        <dbReference type="ARBA" id="ARBA00047325"/>
    </source>
</evidence>
<gene>
    <name evidence="23" type="ORF">ElyMa_006236100</name>
</gene>
<dbReference type="EC" id="1.1.1.141" evidence="3"/>